<dbReference type="PANTHER" id="PTHR43344">
    <property type="entry name" value="PHOSPHOSERINE PHOSPHATASE"/>
    <property type="match status" value="1"/>
</dbReference>
<comment type="caution">
    <text evidence="5">The sequence shown here is derived from an EMBL/GenBank/DDBJ whole genome shotgun (WGS) entry which is preliminary data.</text>
</comment>
<sequence>MSKRLAVFDVDGTLFRRGLVPALTRKLVDEGVFPERVRGELSEDYYAWVERRGSYERYDRMVVRLFQRELKGITLKELRRCARLVVEERGRRLHIYTRDLARRLKAAGYFLLAISGSPEEILNTFVKPLGFDRAIGTLLARDERGRYTGEAVRDAFANKRRVLEEFLAATDLGLEASVGVGDTLYDVGFLEMVKTPIAFNPNRSLFEVALRRRWPIVVERKDVTYNLAVPLRDPLLAEGTRWVG</sequence>
<dbReference type="PANTHER" id="PTHR43344:SF13">
    <property type="entry name" value="PHOSPHATASE RV3661-RELATED"/>
    <property type="match status" value="1"/>
</dbReference>
<dbReference type="GO" id="GO:0016787">
    <property type="term" value="F:hydrolase activity"/>
    <property type="evidence" value="ECO:0007669"/>
    <property type="project" value="UniProtKB-KW"/>
</dbReference>
<protein>
    <submittedName>
        <fullName evidence="5">HAD-IB family hydrolase</fullName>
    </submittedName>
</protein>
<dbReference type="InterPro" id="IPR050582">
    <property type="entry name" value="HAD-like_SerB"/>
</dbReference>
<dbReference type="Gene3D" id="1.20.1440.100">
    <property type="entry name" value="SG protein - dephosphorylation function"/>
    <property type="match status" value="1"/>
</dbReference>
<keyword evidence="6" id="KW-1185">Reference proteome</keyword>
<dbReference type="NCBIfam" id="TIGR01490">
    <property type="entry name" value="HAD-SF-IB-hyp1"/>
    <property type="match status" value="1"/>
</dbReference>
<dbReference type="GO" id="GO:0046872">
    <property type="term" value="F:metal ion binding"/>
    <property type="evidence" value="ECO:0007669"/>
    <property type="project" value="UniProtKB-KW"/>
</dbReference>
<keyword evidence="4" id="KW-0460">Magnesium</keyword>
<evidence type="ECO:0000256" key="4">
    <source>
        <dbReference type="ARBA" id="ARBA00022842"/>
    </source>
</evidence>
<name>A0A4R1BFT2_9ACTN</name>
<dbReference type="EMBL" id="SKBU01000019">
    <property type="protein sequence ID" value="TCJ16031.1"/>
    <property type="molecule type" value="Genomic_DNA"/>
</dbReference>
<evidence type="ECO:0000256" key="2">
    <source>
        <dbReference type="ARBA" id="ARBA00022723"/>
    </source>
</evidence>
<dbReference type="Gene3D" id="3.40.50.1000">
    <property type="entry name" value="HAD superfamily/HAD-like"/>
    <property type="match status" value="1"/>
</dbReference>
<organism evidence="5 6">
    <name type="scientific">Rubrobacter taiwanensis</name>
    <dbReference type="NCBI Taxonomy" id="185139"/>
    <lineage>
        <taxon>Bacteria</taxon>
        <taxon>Bacillati</taxon>
        <taxon>Actinomycetota</taxon>
        <taxon>Rubrobacteria</taxon>
        <taxon>Rubrobacterales</taxon>
        <taxon>Rubrobacteraceae</taxon>
        <taxon>Rubrobacter</taxon>
    </lineage>
</organism>
<evidence type="ECO:0000313" key="6">
    <source>
        <dbReference type="Proteomes" id="UP000295244"/>
    </source>
</evidence>
<evidence type="ECO:0000256" key="3">
    <source>
        <dbReference type="ARBA" id="ARBA00022801"/>
    </source>
</evidence>
<dbReference type="AlphaFoldDB" id="A0A4R1BFT2"/>
<dbReference type="Proteomes" id="UP000295244">
    <property type="component" value="Unassembled WGS sequence"/>
</dbReference>
<keyword evidence="3 5" id="KW-0378">Hydrolase</keyword>
<evidence type="ECO:0000256" key="1">
    <source>
        <dbReference type="ARBA" id="ARBA00009184"/>
    </source>
</evidence>
<dbReference type="InterPro" id="IPR036412">
    <property type="entry name" value="HAD-like_sf"/>
</dbReference>
<dbReference type="InterPro" id="IPR023214">
    <property type="entry name" value="HAD_sf"/>
</dbReference>
<dbReference type="Pfam" id="PF12710">
    <property type="entry name" value="HAD"/>
    <property type="match status" value="1"/>
</dbReference>
<evidence type="ECO:0000313" key="5">
    <source>
        <dbReference type="EMBL" id="TCJ16031.1"/>
    </source>
</evidence>
<dbReference type="InterPro" id="IPR006385">
    <property type="entry name" value="HAD_hydro_SerB1"/>
</dbReference>
<dbReference type="SUPFAM" id="SSF56784">
    <property type="entry name" value="HAD-like"/>
    <property type="match status" value="1"/>
</dbReference>
<dbReference type="OrthoDB" id="25607at2"/>
<dbReference type="NCBIfam" id="TIGR01488">
    <property type="entry name" value="HAD-SF-IB"/>
    <property type="match status" value="1"/>
</dbReference>
<reference evidence="5 6" key="1">
    <citation type="submission" date="2019-03" db="EMBL/GenBank/DDBJ databases">
        <title>Whole genome sequence of a novel Rubrobacter taiwanensis strain, isolated from Yellowstone National Park.</title>
        <authorList>
            <person name="Freed S."/>
            <person name="Ramaley R.F."/>
            <person name="Kyndt J.A."/>
        </authorList>
    </citation>
    <scope>NUCLEOTIDE SEQUENCE [LARGE SCALE GENOMIC DNA]</scope>
    <source>
        <strain evidence="5 6">Yellowstone</strain>
    </source>
</reference>
<comment type="similarity">
    <text evidence="1">Belongs to the HAD-like hydrolase superfamily. SerB family.</text>
</comment>
<proteinExistence type="inferred from homology"/>
<accession>A0A4R1BFT2</accession>
<gene>
    <name evidence="5" type="ORF">E0L93_11140</name>
</gene>
<dbReference type="RefSeq" id="WP_132691914.1">
    <property type="nucleotide sequence ID" value="NZ_SKBU01000019.1"/>
</dbReference>
<keyword evidence="2" id="KW-0479">Metal-binding</keyword>